<protein>
    <submittedName>
        <fullName evidence="1">Uncharacterized protein</fullName>
    </submittedName>
</protein>
<proteinExistence type="predicted"/>
<name>A0A0A0PLG8_9CAUD</name>
<dbReference type="Proteomes" id="UP000030233">
    <property type="component" value="Segment"/>
</dbReference>
<evidence type="ECO:0000313" key="2">
    <source>
        <dbReference type="Proteomes" id="UP000030233"/>
    </source>
</evidence>
<dbReference type="EMBL" id="KJ010548">
    <property type="protein sequence ID" value="AHJ87693.1"/>
    <property type="molecule type" value="Genomic_DNA"/>
</dbReference>
<evidence type="ECO:0000313" key="1">
    <source>
        <dbReference type="EMBL" id="AHJ87693.1"/>
    </source>
</evidence>
<gene>
    <name evidence="1" type="ORF">Bp8pT_051</name>
</gene>
<organism evidence="1 2">
    <name type="scientific">Bacillus phage Bp8p-T</name>
    <dbReference type="NCBI Taxonomy" id="1445811"/>
    <lineage>
        <taxon>Viruses</taxon>
        <taxon>Duplodnaviria</taxon>
        <taxon>Heunggongvirae</taxon>
        <taxon>Uroviricota</taxon>
        <taxon>Caudoviricetes</taxon>
        <taxon>Herelleviridae</taxon>
        <taxon>Bastillevirinae</taxon>
        <taxon>Agatevirus</taxon>
        <taxon>Agatevirus Bp8pC</taxon>
    </lineage>
</organism>
<accession>A0A0A0PLG8</accession>
<reference evidence="1 2" key="1">
    <citation type="journal article" date="2015" name="Appl. Environ. Microbiol.">
        <title>Effects of actin-like proteins encoded by two Bacillus pumilus phages on unstable lysogeny, revealed by genomic analysis.</title>
        <authorList>
            <person name="Yuan Y."/>
            <person name="Peng Q."/>
            <person name="Wu D."/>
            <person name="Kou Z."/>
            <person name="Wu Y."/>
            <person name="Liu P."/>
            <person name="Gao M."/>
        </authorList>
    </citation>
    <scope>NUCLEOTIDE SEQUENCE [LARGE SCALE GENOMIC DNA]</scope>
</reference>
<sequence length="61" mass="7079">MTINRIVPIILKREEKSYMKNRVILPEIEIRLGESKSKEEREAVVMKAVSIAAQIKRKGKE</sequence>